<gene>
    <name evidence="1" type="ORF">GCM10009786_04360</name>
</gene>
<dbReference type="EMBL" id="BAAAOP010000003">
    <property type="protein sequence ID" value="GAA2185924.1"/>
    <property type="molecule type" value="Genomic_DNA"/>
</dbReference>
<evidence type="ECO:0000313" key="1">
    <source>
        <dbReference type="EMBL" id="GAA2185924.1"/>
    </source>
</evidence>
<protein>
    <submittedName>
        <fullName evidence="1">Uncharacterized protein</fullName>
    </submittedName>
</protein>
<comment type="caution">
    <text evidence="1">The sequence shown here is derived from an EMBL/GenBank/DDBJ whole genome shotgun (WGS) entry which is preliminary data.</text>
</comment>
<keyword evidence="2" id="KW-1185">Reference proteome</keyword>
<dbReference type="RefSeq" id="WP_346057221.1">
    <property type="nucleotide sequence ID" value="NZ_BAAAOP010000003.1"/>
</dbReference>
<reference evidence="1 2" key="1">
    <citation type="journal article" date="2019" name="Int. J. Syst. Evol. Microbiol.">
        <title>The Global Catalogue of Microorganisms (GCM) 10K type strain sequencing project: providing services to taxonomists for standard genome sequencing and annotation.</title>
        <authorList>
            <consortium name="The Broad Institute Genomics Platform"/>
            <consortium name="The Broad Institute Genome Sequencing Center for Infectious Disease"/>
            <person name="Wu L."/>
            <person name="Ma J."/>
        </authorList>
    </citation>
    <scope>NUCLEOTIDE SEQUENCE [LARGE SCALE GENOMIC DNA]</scope>
    <source>
        <strain evidence="1 2">JCM 14919</strain>
    </source>
</reference>
<name>A0ABN3B3C8_9MICO</name>
<sequence length="69" mass="7734">MKIRSSDDFGQDRSRFDAAAADETLAELDAQDAAGELERHAYFLKKRALVRQFVKATTNPSRRLGSEGF</sequence>
<accession>A0ABN3B3C8</accession>
<evidence type="ECO:0000313" key="2">
    <source>
        <dbReference type="Proteomes" id="UP001501084"/>
    </source>
</evidence>
<dbReference type="Proteomes" id="UP001501084">
    <property type="component" value="Unassembled WGS sequence"/>
</dbReference>
<organism evidence="1 2">
    <name type="scientific">Leucobacter alluvii</name>
    <dbReference type="NCBI Taxonomy" id="340321"/>
    <lineage>
        <taxon>Bacteria</taxon>
        <taxon>Bacillati</taxon>
        <taxon>Actinomycetota</taxon>
        <taxon>Actinomycetes</taxon>
        <taxon>Micrococcales</taxon>
        <taxon>Microbacteriaceae</taxon>
        <taxon>Leucobacter</taxon>
    </lineage>
</organism>
<proteinExistence type="predicted"/>